<organism evidence="1 2">
    <name type="scientific">Nomascus leucogenys</name>
    <name type="common">Northern white-cheeked gibbon</name>
    <name type="synonym">Hylobates leucogenys</name>
    <dbReference type="NCBI Taxonomy" id="61853"/>
    <lineage>
        <taxon>Eukaryota</taxon>
        <taxon>Metazoa</taxon>
        <taxon>Chordata</taxon>
        <taxon>Craniata</taxon>
        <taxon>Vertebrata</taxon>
        <taxon>Euteleostomi</taxon>
        <taxon>Mammalia</taxon>
        <taxon>Eutheria</taxon>
        <taxon>Euarchontoglires</taxon>
        <taxon>Primates</taxon>
        <taxon>Haplorrhini</taxon>
        <taxon>Catarrhini</taxon>
        <taxon>Hylobatidae</taxon>
        <taxon>Nomascus</taxon>
    </lineage>
</organism>
<sequence>MLPQPLEFTLTPLPSAQHSCLKFQPNHRKQLLCEGPGTGRGWQASPNFQIAVTGYDLTSLACSRVSLLSSPECSVGRRATAWAWTRPWQATEQGLARSLPWIISHFGDSNPNTLAQS</sequence>
<reference evidence="1" key="3">
    <citation type="submission" date="2025-09" db="UniProtKB">
        <authorList>
            <consortium name="Ensembl"/>
        </authorList>
    </citation>
    <scope>IDENTIFICATION</scope>
</reference>
<dbReference type="InParanoid" id="A0A2I3GVW2"/>
<accession>A0A2I3GVW2</accession>
<reference evidence="1" key="2">
    <citation type="submission" date="2025-08" db="UniProtKB">
        <authorList>
            <consortium name="Ensembl"/>
        </authorList>
    </citation>
    <scope>IDENTIFICATION</scope>
</reference>
<name>A0A2I3GVW2_NOMLE</name>
<evidence type="ECO:0000313" key="2">
    <source>
        <dbReference type="Proteomes" id="UP000001073"/>
    </source>
</evidence>
<proteinExistence type="predicted"/>
<protein>
    <submittedName>
        <fullName evidence="1">Uncharacterized protein</fullName>
    </submittedName>
</protein>
<dbReference type="AlphaFoldDB" id="A0A2I3GVW2"/>
<dbReference type="GeneTree" id="ENSGT00860000136046"/>
<keyword evidence="2" id="KW-1185">Reference proteome</keyword>
<dbReference type="OMA" id="ECSVGRR"/>
<dbReference type="Ensembl" id="ENSNLET00000033785.1">
    <property type="protein sequence ID" value="ENSNLEP00000035494.1"/>
    <property type="gene ID" value="ENSNLEG00000028836.1"/>
</dbReference>
<reference evidence="1 2" key="1">
    <citation type="submission" date="2012-10" db="EMBL/GenBank/DDBJ databases">
        <authorList>
            <consortium name="Gibbon Genome Sequencing Consortium"/>
        </authorList>
    </citation>
    <scope>NUCLEOTIDE SEQUENCE [LARGE SCALE GENOMIC DNA]</scope>
</reference>
<dbReference type="EMBL" id="ADFV01035947">
    <property type="status" value="NOT_ANNOTATED_CDS"/>
    <property type="molecule type" value="Genomic_DNA"/>
</dbReference>
<evidence type="ECO:0000313" key="1">
    <source>
        <dbReference type="Ensembl" id="ENSNLEP00000035494.1"/>
    </source>
</evidence>
<dbReference type="Proteomes" id="UP000001073">
    <property type="component" value="Chromosome 6"/>
</dbReference>